<evidence type="ECO:0000313" key="4">
    <source>
        <dbReference type="EMBL" id="CUV32863.1"/>
    </source>
</evidence>
<proteinExistence type="predicted"/>
<dbReference type="AlphaFoldDB" id="A0A0S4UG22"/>
<accession>A0A0S4UG22</accession>
<organism evidence="1">
    <name type="scientific">Ralstonia solanacearum</name>
    <name type="common">Pseudomonas solanacearum</name>
    <dbReference type="NCBI Taxonomy" id="305"/>
    <lineage>
        <taxon>Bacteria</taxon>
        <taxon>Pseudomonadati</taxon>
        <taxon>Pseudomonadota</taxon>
        <taxon>Betaproteobacteria</taxon>
        <taxon>Burkholderiales</taxon>
        <taxon>Burkholderiaceae</taxon>
        <taxon>Ralstonia</taxon>
        <taxon>Ralstonia solanacearum species complex</taxon>
    </lineage>
</organism>
<evidence type="ECO:0000313" key="3">
    <source>
        <dbReference type="EMBL" id="CUV30627.1"/>
    </source>
</evidence>
<reference evidence="1" key="1">
    <citation type="submission" date="2015-10" db="EMBL/GenBank/DDBJ databases">
        <authorList>
            <person name="Gilbert D.G."/>
        </authorList>
    </citation>
    <scope>NUCLEOTIDE SEQUENCE</scope>
    <source>
        <strain evidence="1">Phyl III-seqv23</strain>
    </source>
</reference>
<evidence type="ECO:0000313" key="2">
    <source>
        <dbReference type="EMBL" id="CUV21680.1"/>
    </source>
</evidence>
<dbReference type="EMBL" id="LN899821">
    <property type="protein sequence ID" value="CUV21006.1"/>
    <property type="molecule type" value="Genomic_DNA"/>
</dbReference>
<dbReference type="EMBL" id="LN899827">
    <property type="protein sequence ID" value="CUV46872.1"/>
    <property type="molecule type" value="Genomic_DNA"/>
</dbReference>
<dbReference type="EMBL" id="LN899825">
    <property type="protein sequence ID" value="CUV32863.1"/>
    <property type="molecule type" value="Genomic_DNA"/>
</dbReference>
<dbReference type="EMBL" id="LN899823">
    <property type="protein sequence ID" value="CUV21680.1"/>
    <property type="molecule type" value="Genomic_DNA"/>
</dbReference>
<name>A0A0S4UG22_RALSL</name>
<evidence type="ECO:0000313" key="8">
    <source>
        <dbReference type="EMBL" id="CUV61441.1"/>
    </source>
</evidence>
<dbReference type="EMBL" id="LN899820">
    <property type="protein sequence ID" value="CUV54316.1"/>
    <property type="molecule type" value="Genomic_DNA"/>
</dbReference>
<sequence>MGGVPCTFANGRKSKTWKDVDALDGLAADAASLKSDPA</sequence>
<protein>
    <submittedName>
        <fullName evidence="1">Uncharacterized protein</fullName>
    </submittedName>
</protein>
<dbReference type="EMBL" id="LN899824">
    <property type="protein sequence ID" value="CUV30627.1"/>
    <property type="molecule type" value="Genomic_DNA"/>
</dbReference>
<evidence type="ECO:0000313" key="6">
    <source>
        <dbReference type="EMBL" id="CUV46872.1"/>
    </source>
</evidence>
<dbReference type="EMBL" id="LN899822">
    <property type="protein sequence ID" value="CUV61441.1"/>
    <property type="molecule type" value="Genomic_DNA"/>
</dbReference>
<evidence type="ECO:0000313" key="7">
    <source>
        <dbReference type="EMBL" id="CUV54316.1"/>
    </source>
</evidence>
<dbReference type="EMBL" id="LN899826">
    <property type="protein sequence ID" value="CUV38990.1"/>
    <property type="molecule type" value="Genomic_DNA"/>
</dbReference>
<evidence type="ECO:0000313" key="5">
    <source>
        <dbReference type="EMBL" id="CUV38990.1"/>
    </source>
</evidence>
<gene>
    <name evidence="1" type="ORF">PSS4_v1_1970007</name>
    <name evidence="8" type="ORF">RD1301_v1_1520005</name>
    <name evidence="2" type="ORF">RUN1744_v1_80036</name>
    <name evidence="3" type="ORF">RUN1985_v1_680006</name>
    <name evidence="7" type="ORF">RUN215_v1_300009</name>
    <name evidence="4" type="ORF">TD1301_v1_210010</name>
    <name evidence="5" type="ORF">TF3108_v1_210007</name>
    <name evidence="6" type="ORF">TO10_v1_710010</name>
</gene>
<evidence type="ECO:0000313" key="1">
    <source>
        <dbReference type="EMBL" id="CUV21006.1"/>
    </source>
</evidence>